<dbReference type="STRING" id="1821621.A8C75_14045"/>
<dbReference type="KEGG" id="mars:A8C75_14045"/>
<accession>A0A1A9F0Q6</accession>
<evidence type="ECO:0000313" key="1">
    <source>
        <dbReference type="EMBL" id="ANG63481.1"/>
    </source>
</evidence>
<dbReference type="OrthoDB" id="2936081at2"/>
<sequence length="132" mass="14744">MTYKLTEQQRGKVIARDAQERFDHFLQKVADWEEIWSLSDAEGCVMLNTDDGESCLPVWPHPDYALDWATDGWEGCEALKIDLQAWFERWSPGLDEDGILVAVFPRADEEGVLLSAGDLTESIEALLGAGGD</sequence>
<dbReference type="EMBL" id="CP015839">
    <property type="protein sequence ID" value="ANG63481.1"/>
    <property type="molecule type" value="Genomic_DNA"/>
</dbReference>
<reference evidence="1 2" key="2">
    <citation type="journal article" date="2018" name="Int. J. Syst. Evol. Microbiol.">
        <title>Marinobacterium aestuarii sp. nov., a benzene-degrading marine bacterium isolated from estuary sediment.</title>
        <authorList>
            <person name="Bae S.S."/>
            <person name="Jung J."/>
            <person name="Chung D."/>
            <person name="Baek K."/>
        </authorList>
    </citation>
    <scope>NUCLEOTIDE SEQUENCE [LARGE SCALE GENOMIC DNA]</scope>
    <source>
        <strain evidence="1 2">ST58-10</strain>
    </source>
</reference>
<organism evidence="1 2">
    <name type="scientific">Marinobacterium aestuarii</name>
    <dbReference type="NCBI Taxonomy" id="1821621"/>
    <lineage>
        <taxon>Bacteria</taxon>
        <taxon>Pseudomonadati</taxon>
        <taxon>Pseudomonadota</taxon>
        <taxon>Gammaproteobacteria</taxon>
        <taxon>Oceanospirillales</taxon>
        <taxon>Oceanospirillaceae</taxon>
        <taxon>Marinobacterium</taxon>
    </lineage>
</organism>
<dbReference type="RefSeq" id="WP_067383557.1">
    <property type="nucleotide sequence ID" value="NZ_CP015839.1"/>
</dbReference>
<dbReference type="Pfam" id="PF11042">
    <property type="entry name" value="DUF2750"/>
    <property type="match status" value="1"/>
</dbReference>
<proteinExistence type="predicted"/>
<protein>
    <recommendedName>
        <fullName evidence="3">DUF2750 domain-containing protein</fullName>
    </recommendedName>
</protein>
<dbReference type="Proteomes" id="UP000078070">
    <property type="component" value="Chromosome"/>
</dbReference>
<dbReference type="AlphaFoldDB" id="A0A1A9F0Q6"/>
<evidence type="ECO:0008006" key="3">
    <source>
        <dbReference type="Google" id="ProtNLM"/>
    </source>
</evidence>
<reference evidence="2" key="1">
    <citation type="submission" date="2016-05" db="EMBL/GenBank/DDBJ databases">
        <authorList>
            <person name="Baek K."/>
            <person name="Yang S.-J."/>
        </authorList>
    </citation>
    <scope>NUCLEOTIDE SEQUENCE [LARGE SCALE GENOMIC DNA]</scope>
    <source>
        <strain evidence="2">ST58-10</strain>
    </source>
</reference>
<evidence type="ECO:0000313" key="2">
    <source>
        <dbReference type="Proteomes" id="UP000078070"/>
    </source>
</evidence>
<name>A0A1A9F0Q6_9GAMM</name>
<dbReference type="InterPro" id="IPR021284">
    <property type="entry name" value="DUF2750"/>
</dbReference>
<keyword evidence="2" id="KW-1185">Reference proteome</keyword>
<gene>
    <name evidence="1" type="ORF">A8C75_14045</name>
</gene>